<accession>A0A139BTZ3</accession>
<evidence type="ECO:0000313" key="2">
    <source>
        <dbReference type="Proteomes" id="UP000070578"/>
    </source>
</evidence>
<comment type="caution">
    <text evidence="1">The sequence shown here is derived from an EMBL/GenBank/DDBJ whole genome shotgun (WGS) entry which is preliminary data.</text>
</comment>
<reference evidence="1 2" key="1">
    <citation type="submission" date="2016-02" db="EMBL/GenBank/DDBJ databases">
        <authorList>
            <person name="Wen L."/>
            <person name="He K."/>
            <person name="Yang H."/>
        </authorList>
    </citation>
    <scope>NUCLEOTIDE SEQUENCE [LARGE SCALE GENOMIC DNA]</scope>
    <source>
        <strain evidence="1">ShG14-8</strain>
    </source>
</reference>
<name>A0A139BTZ3_9PROT</name>
<reference evidence="1 2" key="2">
    <citation type="submission" date="2016-03" db="EMBL/GenBank/DDBJ databases">
        <title>New uncultured bacterium of the family Gallionellaceae from acid mine drainage: description and reconstruction of genome based on metagenomic analysis of microbial community.</title>
        <authorList>
            <person name="Kadnikov V."/>
            <person name="Ivasenko D."/>
            <person name="Beletsky A."/>
            <person name="Mardanov A."/>
            <person name="Danilova E."/>
            <person name="Pimenov N."/>
            <person name="Karnachuk O."/>
            <person name="Ravin N."/>
        </authorList>
    </citation>
    <scope>NUCLEOTIDE SEQUENCE [LARGE SCALE GENOMIC DNA]</scope>
    <source>
        <strain evidence="1">ShG14-8</strain>
    </source>
</reference>
<dbReference type="Proteomes" id="UP000070578">
    <property type="component" value="Unassembled WGS sequence"/>
</dbReference>
<dbReference type="AlphaFoldDB" id="A0A139BTZ3"/>
<protein>
    <recommendedName>
        <fullName evidence="3">HEPN AbiU2-like domain-containing protein</fullName>
    </recommendedName>
</protein>
<organism evidence="1 2">
    <name type="scientific">Candidatus Gallionella acididurans</name>
    <dbReference type="NCBI Taxonomy" id="1796491"/>
    <lineage>
        <taxon>Bacteria</taxon>
        <taxon>Pseudomonadati</taxon>
        <taxon>Pseudomonadota</taxon>
        <taxon>Betaproteobacteria</taxon>
        <taxon>Nitrosomonadales</taxon>
        <taxon>Gallionellaceae</taxon>
        <taxon>Gallionella</taxon>
    </lineage>
</organism>
<sequence length="209" mass="23997">MNTASLSEMHEKHIWPQIQTMMLNDAYFKLMGYARELTGEFNGPISGLIEAGYITFQTATIRRLCDGRRDVISLKRLLVEAKANDLVSNDQLHDLSQRLDSCDCICELVNNYVAHTANPDRKKNVPDWNLQVGHLIEAQKTICEVAVIFDRDLLQRKNYVKLIPVPQSGNIMQDFRSWVPEGCIEKLWEFWHAHNKMVNAWIPSCVAPV</sequence>
<evidence type="ECO:0000313" key="1">
    <source>
        <dbReference type="EMBL" id="KXS32432.1"/>
    </source>
</evidence>
<proteinExistence type="predicted"/>
<dbReference type="EMBL" id="LSLI01000030">
    <property type="protein sequence ID" value="KXS32432.1"/>
    <property type="molecule type" value="Genomic_DNA"/>
</dbReference>
<gene>
    <name evidence="1" type="ORF">AWT59_1472</name>
</gene>
<evidence type="ECO:0008006" key="3">
    <source>
        <dbReference type="Google" id="ProtNLM"/>
    </source>
</evidence>